<dbReference type="Pfam" id="PF16256">
    <property type="entry name" value="DUF4911"/>
    <property type="match status" value="1"/>
</dbReference>
<protein>
    <submittedName>
        <fullName evidence="1">DUF4911 domain-containing protein</fullName>
    </submittedName>
</protein>
<organism evidence="1 2">
    <name type="scientific">Desulfobotulus pelophilus</name>
    <dbReference type="NCBI Taxonomy" id="2823377"/>
    <lineage>
        <taxon>Bacteria</taxon>
        <taxon>Pseudomonadati</taxon>
        <taxon>Thermodesulfobacteriota</taxon>
        <taxon>Desulfobacteria</taxon>
        <taxon>Desulfobacterales</taxon>
        <taxon>Desulfobacteraceae</taxon>
        <taxon>Desulfobotulus</taxon>
    </lineage>
</organism>
<comment type="caution">
    <text evidence="1">The sequence shown here is derived from an EMBL/GenBank/DDBJ whole genome shotgun (WGS) entry which is preliminary data.</text>
</comment>
<gene>
    <name evidence="1" type="ORF">OOT00_10430</name>
</gene>
<evidence type="ECO:0000313" key="1">
    <source>
        <dbReference type="EMBL" id="MCW7754401.1"/>
    </source>
</evidence>
<accession>A0ABT3NAA9</accession>
<proteinExistence type="predicted"/>
<dbReference type="InterPro" id="IPR032587">
    <property type="entry name" value="DUF4911"/>
</dbReference>
<dbReference type="RefSeq" id="WP_265425320.1">
    <property type="nucleotide sequence ID" value="NZ_JAPFPW010000011.1"/>
</dbReference>
<dbReference type="Proteomes" id="UP001209681">
    <property type="component" value="Unassembled WGS sequence"/>
</dbReference>
<evidence type="ECO:0000313" key="2">
    <source>
        <dbReference type="Proteomes" id="UP001209681"/>
    </source>
</evidence>
<sequence length="86" mass="9485">METEALFYWMDRREIGFFRFLLEAYEGIGALTTLDREQGLVMVRVAPGCCLLVEEIVSSIGSGTPPVSLSREEVEGMGFSTDLCSA</sequence>
<keyword evidence="2" id="KW-1185">Reference proteome</keyword>
<dbReference type="EMBL" id="JAPFPW010000011">
    <property type="protein sequence ID" value="MCW7754401.1"/>
    <property type="molecule type" value="Genomic_DNA"/>
</dbReference>
<reference evidence="1 2" key="1">
    <citation type="submission" date="2022-11" db="EMBL/GenBank/DDBJ databases">
        <title>Desulfobotulus tamanensis H1 sp. nov. - anaerobic, alkaliphilic, sulphate reducing bacterium isolated from terrestrial mud volcano.</title>
        <authorList>
            <person name="Frolova A."/>
            <person name="Merkel A.Y."/>
            <person name="Slobodkin A.I."/>
        </authorList>
    </citation>
    <scope>NUCLEOTIDE SEQUENCE [LARGE SCALE GENOMIC DNA]</scope>
    <source>
        <strain evidence="1 2">H1</strain>
    </source>
</reference>
<name>A0ABT3NAA9_9BACT</name>